<dbReference type="InterPro" id="IPR031409">
    <property type="entry name" value="Darcynin"/>
</dbReference>
<dbReference type="Pfam" id="PF17074">
    <property type="entry name" value="Darcynin"/>
    <property type="match status" value="1"/>
</dbReference>
<dbReference type="EMBL" id="JAWXXV010000001">
    <property type="protein sequence ID" value="MDX5984764.1"/>
    <property type="molecule type" value="Genomic_DNA"/>
</dbReference>
<comment type="caution">
    <text evidence="2">The sequence shown here is derived from an EMBL/GenBank/DDBJ whole genome shotgun (WGS) entry which is preliminary data.</text>
</comment>
<name>A0ABU4PPN7_9SPHN</name>
<comment type="similarity">
    <text evidence="1">Belongs to the darcynin family.</text>
</comment>
<evidence type="ECO:0000256" key="1">
    <source>
        <dbReference type="ARBA" id="ARBA00006869"/>
    </source>
</evidence>
<gene>
    <name evidence="2" type="ORF">SIL82_10865</name>
</gene>
<dbReference type="Proteomes" id="UP001279660">
    <property type="component" value="Unassembled WGS sequence"/>
</dbReference>
<reference evidence="2 3" key="1">
    <citation type="submission" date="2023-11" db="EMBL/GenBank/DDBJ databases">
        <title>MicrobeMod: A computational toolkit for identifying prokaryotic methylation and restriction-modification with nanopore sequencing.</title>
        <authorList>
            <person name="Crits-Christoph A."/>
            <person name="Kang S.C."/>
            <person name="Lee H."/>
            <person name="Ostrov N."/>
        </authorList>
    </citation>
    <scope>NUCLEOTIDE SEQUENCE [LARGE SCALE GENOMIC DNA]</scope>
    <source>
        <strain evidence="2 3">ATCC 14820</strain>
    </source>
</reference>
<evidence type="ECO:0000313" key="3">
    <source>
        <dbReference type="Proteomes" id="UP001279660"/>
    </source>
</evidence>
<organism evidence="2 3">
    <name type="scientific">Sphingomonas echinoides</name>
    <dbReference type="NCBI Taxonomy" id="59803"/>
    <lineage>
        <taxon>Bacteria</taxon>
        <taxon>Pseudomonadati</taxon>
        <taxon>Pseudomonadota</taxon>
        <taxon>Alphaproteobacteria</taxon>
        <taxon>Sphingomonadales</taxon>
        <taxon>Sphingomonadaceae</taxon>
        <taxon>Sphingomonas</taxon>
    </lineage>
</organism>
<evidence type="ECO:0000313" key="2">
    <source>
        <dbReference type="EMBL" id="MDX5984764.1"/>
    </source>
</evidence>
<sequence>MPVDQRRKDEMMSQQTPFEPTLTVFMLVKTTAEWLGFTVDRRFKLLDEHVAPILRKHAESVSLRFFDVEFYSARVTDIWMWDAKDHHAYQLLVENLRETPFWDRYFEVVEILTGVENAYAKNNDRAPISA</sequence>
<protein>
    <submittedName>
        <fullName evidence="2">Darcynin family protein</fullName>
    </submittedName>
</protein>
<dbReference type="RefSeq" id="WP_010402916.1">
    <property type="nucleotide sequence ID" value="NZ_JAWXXV010000001.1"/>
</dbReference>
<proteinExistence type="inferred from homology"/>
<keyword evidence="3" id="KW-1185">Reference proteome</keyword>
<accession>A0ABU4PPN7</accession>